<gene>
    <name evidence="1" type="ORF">PACILC2_36670</name>
</gene>
<reference evidence="1 2" key="1">
    <citation type="submission" date="2021-04" db="EMBL/GenBank/DDBJ databases">
        <title>Draft genome sequence of Paenibacillus cisolokensis, LC2-13A.</title>
        <authorList>
            <person name="Uke A."/>
            <person name="Chhe C."/>
            <person name="Baramee S."/>
            <person name="Kosugi A."/>
        </authorList>
    </citation>
    <scope>NUCLEOTIDE SEQUENCE [LARGE SCALE GENOMIC DNA]</scope>
    <source>
        <strain evidence="1 2">LC2-13A</strain>
    </source>
</reference>
<dbReference type="RefSeq" id="WP_213529608.1">
    <property type="nucleotide sequence ID" value="NZ_BOVJ01000119.1"/>
</dbReference>
<comment type="caution">
    <text evidence="1">The sequence shown here is derived from an EMBL/GenBank/DDBJ whole genome shotgun (WGS) entry which is preliminary data.</text>
</comment>
<accession>A0ABQ4NA40</accession>
<proteinExistence type="predicted"/>
<keyword evidence="2" id="KW-1185">Reference proteome</keyword>
<protein>
    <recommendedName>
        <fullName evidence="3">PDZ domain-containing protein</fullName>
    </recommendedName>
</protein>
<evidence type="ECO:0000313" key="2">
    <source>
        <dbReference type="Proteomes" id="UP000680304"/>
    </source>
</evidence>
<organism evidence="1 2">
    <name type="scientific">Paenibacillus cisolokensis</name>
    <dbReference type="NCBI Taxonomy" id="1658519"/>
    <lineage>
        <taxon>Bacteria</taxon>
        <taxon>Bacillati</taxon>
        <taxon>Bacillota</taxon>
        <taxon>Bacilli</taxon>
        <taxon>Bacillales</taxon>
        <taxon>Paenibacillaceae</taxon>
        <taxon>Paenibacillus</taxon>
    </lineage>
</organism>
<evidence type="ECO:0008006" key="3">
    <source>
        <dbReference type="Google" id="ProtNLM"/>
    </source>
</evidence>
<sequence>MSVHHIHLTQVALIGSFTKEVPSLLTISSGDTIRFQTLDAGWGTGPRSIARDDDIVCEINGKDYALEL</sequence>
<dbReference type="EMBL" id="BOVJ01000119">
    <property type="protein sequence ID" value="GIQ65099.1"/>
    <property type="molecule type" value="Genomic_DNA"/>
</dbReference>
<evidence type="ECO:0000313" key="1">
    <source>
        <dbReference type="EMBL" id="GIQ65099.1"/>
    </source>
</evidence>
<name>A0ABQ4NA40_9BACL</name>
<dbReference type="Proteomes" id="UP000680304">
    <property type="component" value="Unassembled WGS sequence"/>
</dbReference>